<organism evidence="1 2">
    <name type="scientific">Hohenbuehelia grisea</name>
    <dbReference type="NCBI Taxonomy" id="104357"/>
    <lineage>
        <taxon>Eukaryota</taxon>
        <taxon>Fungi</taxon>
        <taxon>Dikarya</taxon>
        <taxon>Basidiomycota</taxon>
        <taxon>Agaricomycotina</taxon>
        <taxon>Agaricomycetes</taxon>
        <taxon>Agaricomycetidae</taxon>
        <taxon>Agaricales</taxon>
        <taxon>Pleurotineae</taxon>
        <taxon>Pleurotaceae</taxon>
        <taxon>Hohenbuehelia</taxon>
    </lineage>
</organism>
<proteinExistence type="predicted"/>
<accession>A0ABR3JU42</accession>
<name>A0ABR3JU42_9AGAR</name>
<evidence type="ECO:0000313" key="2">
    <source>
        <dbReference type="Proteomes" id="UP001556367"/>
    </source>
</evidence>
<evidence type="ECO:0000313" key="1">
    <source>
        <dbReference type="EMBL" id="KAL0959373.1"/>
    </source>
</evidence>
<reference evidence="2" key="1">
    <citation type="submission" date="2024-06" db="EMBL/GenBank/DDBJ databases">
        <title>Multi-omics analyses provide insights into the biosynthesis of the anticancer antibiotic pleurotin in Hohenbuehelia grisea.</title>
        <authorList>
            <person name="Weaver J.A."/>
            <person name="Alberti F."/>
        </authorList>
    </citation>
    <scope>NUCLEOTIDE SEQUENCE [LARGE SCALE GENOMIC DNA]</scope>
    <source>
        <strain evidence="2">T-177</strain>
    </source>
</reference>
<gene>
    <name evidence="1" type="ORF">HGRIS_014626</name>
</gene>
<sequence length="167" mass="18929">MSCGTAEEVAARARDVLWNKRPFRAPLPDHAYGVFLTNECLLRFGRMMRKQKGRTPNPDPDDEDKLCIYTALSQISPLAQVAVAGLMLTRWRTVLVQPWGDLRMRRLLVLADDGSPENRKMKNTIEIEDALIQFLGLGDQKPAWYTVCKWYVVIHFSPAVQANDVAA</sequence>
<dbReference type="Proteomes" id="UP001556367">
    <property type="component" value="Unassembled WGS sequence"/>
</dbReference>
<comment type="caution">
    <text evidence="1">The sequence shown here is derived from an EMBL/GenBank/DDBJ whole genome shotgun (WGS) entry which is preliminary data.</text>
</comment>
<dbReference type="EMBL" id="JASNQZ010000003">
    <property type="protein sequence ID" value="KAL0959373.1"/>
    <property type="molecule type" value="Genomic_DNA"/>
</dbReference>
<protein>
    <submittedName>
        <fullName evidence="1">Uncharacterized protein</fullName>
    </submittedName>
</protein>
<keyword evidence="2" id="KW-1185">Reference proteome</keyword>